<dbReference type="Proteomes" id="UP001180020">
    <property type="component" value="Unassembled WGS sequence"/>
</dbReference>
<dbReference type="PANTHER" id="PTHR47926:SF373">
    <property type="entry name" value="TETRATRICOPEPTIDE-LIKE HELICAL DOMAIN SUPERFAMILY, DYW DOMAIN-CONTAINING PROTEIN"/>
    <property type="match status" value="1"/>
</dbReference>
<dbReference type="NCBIfam" id="TIGR00756">
    <property type="entry name" value="PPR"/>
    <property type="match status" value="3"/>
</dbReference>
<comment type="caution">
    <text evidence="3">The sequence shown here is derived from an EMBL/GenBank/DDBJ whole genome shotgun (WGS) entry which is preliminary data.</text>
</comment>
<dbReference type="AlphaFoldDB" id="A0AAV9FFP3"/>
<reference evidence="3" key="2">
    <citation type="submission" date="2023-06" db="EMBL/GenBank/DDBJ databases">
        <authorList>
            <person name="Ma L."/>
            <person name="Liu K.-W."/>
            <person name="Li Z."/>
            <person name="Hsiao Y.-Y."/>
            <person name="Qi Y."/>
            <person name="Fu T."/>
            <person name="Tang G."/>
            <person name="Zhang D."/>
            <person name="Sun W.-H."/>
            <person name="Liu D.-K."/>
            <person name="Li Y."/>
            <person name="Chen G.-Z."/>
            <person name="Liu X.-D."/>
            <person name="Liao X.-Y."/>
            <person name="Jiang Y.-T."/>
            <person name="Yu X."/>
            <person name="Hao Y."/>
            <person name="Huang J."/>
            <person name="Zhao X.-W."/>
            <person name="Ke S."/>
            <person name="Chen Y.-Y."/>
            <person name="Wu W.-L."/>
            <person name="Hsu J.-L."/>
            <person name="Lin Y.-F."/>
            <person name="Huang M.-D."/>
            <person name="Li C.-Y."/>
            <person name="Huang L."/>
            <person name="Wang Z.-W."/>
            <person name="Zhao X."/>
            <person name="Zhong W.-Y."/>
            <person name="Peng D.-H."/>
            <person name="Ahmad S."/>
            <person name="Lan S."/>
            <person name="Zhang J.-S."/>
            <person name="Tsai W.-C."/>
            <person name="Van De Peer Y."/>
            <person name="Liu Z.-J."/>
        </authorList>
    </citation>
    <scope>NUCLEOTIDE SEQUENCE</scope>
    <source>
        <strain evidence="3">CP</strain>
        <tissue evidence="3">Leaves</tissue>
    </source>
</reference>
<gene>
    <name evidence="3" type="primary">PCMP-E13</name>
    <name evidence="3" type="ORF">QJS10_CPA02g00903</name>
</gene>
<keyword evidence="1" id="KW-0677">Repeat</keyword>
<dbReference type="Pfam" id="PF13041">
    <property type="entry name" value="PPR_2"/>
    <property type="match status" value="1"/>
</dbReference>
<dbReference type="Pfam" id="PF20431">
    <property type="entry name" value="E_motif"/>
    <property type="match status" value="1"/>
</dbReference>
<dbReference type="PROSITE" id="PS51375">
    <property type="entry name" value="PPR"/>
    <property type="match status" value="2"/>
</dbReference>
<dbReference type="InterPro" id="IPR046848">
    <property type="entry name" value="E_motif"/>
</dbReference>
<evidence type="ECO:0000256" key="2">
    <source>
        <dbReference type="PROSITE-ProRule" id="PRU00708"/>
    </source>
</evidence>
<dbReference type="PANTHER" id="PTHR47926">
    <property type="entry name" value="PENTATRICOPEPTIDE REPEAT-CONTAINING PROTEIN"/>
    <property type="match status" value="1"/>
</dbReference>
<dbReference type="EMBL" id="JAUJYO010000002">
    <property type="protein sequence ID" value="KAK1323482.1"/>
    <property type="molecule type" value="Genomic_DNA"/>
</dbReference>
<evidence type="ECO:0000256" key="1">
    <source>
        <dbReference type="ARBA" id="ARBA00022737"/>
    </source>
</evidence>
<dbReference type="InterPro" id="IPR002885">
    <property type="entry name" value="PPR_rpt"/>
</dbReference>
<dbReference type="Gene3D" id="1.25.40.10">
    <property type="entry name" value="Tetratricopeptide repeat domain"/>
    <property type="match status" value="2"/>
</dbReference>
<proteinExistence type="predicted"/>
<dbReference type="GO" id="GO:0003723">
    <property type="term" value="F:RNA binding"/>
    <property type="evidence" value="ECO:0007669"/>
    <property type="project" value="InterPro"/>
</dbReference>
<accession>A0AAV9FFP3</accession>
<name>A0AAV9FFP3_ACOCL</name>
<dbReference type="FunFam" id="1.25.40.10:FF:000090">
    <property type="entry name" value="Pentatricopeptide repeat-containing protein, chloroplastic"/>
    <property type="match status" value="1"/>
</dbReference>
<dbReference type="Pfam" id="PF01535">
    <property type="entry name" value="PPR"/>
    <property type="match status" value="5"/>
</dbReference>
<dbReference type="GO" id="GO:0009451">
    <property type="term" value="P:RNA modification"/>
    <property type="evidence" value="ECO:0007669"/>
    <property type="project" value="InterPro"/>
</dbReference>
<evidence type="ECO:0000313" key="3">
    <source>
        <dbReference type="EMBL" id="KAK1323482.1"/>
    </source>
</evidence>
<keyword evidence="4" id="KW-1185">Reference proteome</keyword>
<dbReference type="InterPro" id="IPR011990">
    <property type="entry name" value="TPR-like_helical_dom_sf"/>
</dbReference>
<reference evidence="3" key="1">
    <citation type="journal article" date="2023" name="Nat. Commun.">
        <title>Diploid and tetraploid genomes of Acorus and the evolution of monocots.</title>
        <authorList>
            <person name="Ma L."/>
            <person name="Liu K.W."/>
            <person name="Li Z."/>
            <person name="Hsiao Y.Y."/>
            <person name="Qi Y."/>
            <person name="Fu T."/>
            <person name="Tang G.D."/>
            <person name="Zhang D."/>
            <person name="Sun W.H."/>
            <person name="Liu D.K."/>
            <person name="Li Y."/>
            <person name="Chen G.Z."/>
            <person name="Liu X.D."/>
            <person name="Liao X.Y."/>
            <person name="Jiang Y.T."/>
            <person name="Yu X."/>
            <person name="Hao Y."/>
            <person name="Huang J."/>
            <person name="Zhao X.W."/>
            <person name="Ke S."/>
            <person name="Chen Y.Y."/>
            <person name="Wu W.L."/>
            <person name="Hsu J.L."/>
            <person name="Lin Y.F."/>
            <person name="Huang M.D."/>
            <person name="Li C.Y."/>
            <person name="Huang L."/>
            <person name="Wang Z.W."/>
            <person name="Zhao X."/>
            <person name="Zhong W.Y."/>
            <person name="Peng D.H."/>
            <person name="Ahmad S."/>
            <person name="Lan S."/>
            <person name="Zhang J.S."/>
            <person name="Tsai W.C."/>
            <person name="Van de Peer Y."/>
            <person name="Liu Z.J."/>
        </authorList>
    </citation>
    <scope>NUCLEOTIDE SEQUENCE</scope>
    <source>
        <strain evidence="3">CP</strain>
    </source>
</reference>
<organism evidence="3 4">
    <name type="scientific">Acorus calamus</name>
    <name type="common">Sweet flag</name>
    <dbReference type="NCBI Taxonomy" id="4465"/>
    <lineage>
        <taxon>Eukaryota</taxon>
        <taxon>Viridiplantae</taxon>
        <taxon>Streptophyta</taxon>
        <taxon>Embryophyta</taxon>
        <taxon>Tracheophyta</taxon>
        <taxon>Spermatophyta</taxon>
        <taxon>Magnoliopsida</taxon>
        <taxon>Liliopsida</taxon>
        <taxon>Acoraceae</taxon>
        <taxon>Acorus</taxon>
    </lineage>
</organism>
<feature type="repeat" description="PPR" evidence="2">
    <location>
        <begin position="76"/>
        <end position="110"/>
    </location>
</feature>
<protein>
    <submittedName>
        <fullName evidence="3">Pentatricopeptide repeat-containing protein</fullName>
    </submittedName>
</protein>
<dbReference type="InterPro" id="IPR046960">
    <property type="entry name" value="PPR_At4g14850-like_plant"/>
</dbReference>
<evidence type="ECO:0000313" key="4">
    <source>
        <dbReference type="Proteomes" id="UP001180020"/>
    </source>
</evidence>
<sequence length="465" mass="51214">MRDGSSSIFPPLTKRAGPAAARALHARVLKSGHSCDVWTRARRLVEDSNSMLSAYWRWGHAHEARRLFDVMRERKNVVTWTAMVSGLAKAGDVEAARTHFDAMPVRNTAPWNAMISGYALNGRPEEALTIFGTMTAAPNEATWEYRHLEHHDLGYARNGRPAEAIELFKTMGGKVRPDAITMVSVLSATAHLGSLELGGWVADCITENRIELGVSGLNSMIFMYASCGSVRDVERVFRGMPWRDAVSYNAFIGGLAAHGRASDALRLLDEMGARGVGPDRITYMGVLTACAHAGMVKEGKRVFEEIEAPMVDHYACMVDLLGRGERLEEVVGMVRGMPIRANAGVYGALLNASRVHKLVDVGEYAARELFELEPGELGNYLVLAGLYAGVNRRRDADRLIKTMEEKGMYKAVAGESWLEVGRKLRRFVAGERSRDWAEEVCGVSEGLGMISKMGEREVLLERGLI</sequence>
<feature type="repeat" description="PPR" evidence="2">
    <location>
        <begin position="244"/>
        <end position="278"/>
    </location>
</feature>